<evidence type="ECO:0000313" key="3">
    <source>
        <dbReference type="Proteomes" id="UP001529235"/>
    </source>
</evidence>
<dbReference type="Proteomes" id="UP001529235">
    <property type="component" value="Unassembled WGS sequence"/>
</dbReference>
<protein>
    <submittedName>
        <fullName evidence="2">Aldo/keto reductase</fullName>
    </submittedName>
</protein>
<name>A0ABD4Z4R0_9CREN</name>
<comment type="caution">
    <text evidence="2">The sequence shown here is derived from an EMBL/GenBank/DDBJ whole genome shotgun (WGS) entry which is preliminary data.</text>
</comment>
<feature type="domain" description="NADP-dependent oxidoreductase" evidence="1">
    <location>
        <begin position="23"/>
        <end position="205"/>
    </location>
</feature>
<dbReference type="PRINTS" id="PR00069">
    <property type="entry name" value="ALDKETRDTASE"/>
</dbReference>
<dbReference type="Gene3D" id="3.20.20.100">
    <property type="entry name" value="NADP-dependent oxidoreductase domain"/>
    <property type="match status" value="1"/>
</dbReference>
<sequence length="271" mass="30641">MVENNVSKYRKVLGKTGEKISPLGFGTHNIRDFINAEKALLKTIEYGINVFEISETYANGLVIEFFGRFLTKIKRDEVFIVFRVSPLILANPNTAEIKFKNILQKMNISHVDVIMLGWYEDAIPLDFQLRSLERIVDSGYARYIGVSGLKLKQLSNALNIMKKHEIAMIQNKYNVLDKRIEKDLIPFAIKNNITIQACSALEKGHALKHPVVIHIASKYGKTPAQVALSYIFSKPNVVALIKSENIDHVIEDIMSLNLVLSEEDLNALKSI</sequence>
<dbReference type="AlphaFoldDB" id="A0ABD4Z4R0"/>
<dbReference type="InterPro" id="IPR036812">
    <property type="entry name" value="NAD(P)_OxRdtase_dom_sf"/>
</dbReference>
<proteinExistence type="predicted"/>
<dbReference type="InterPro" id="IPR023210">
    <property type="entry name" value="NADP_OxRdtase_dom"/>
</dbReference>
<gene>
    <name evidence="2" type="ORF">QPL79_02825</name>
</gene>
<accession>A0ABD4Z4R0</accession>
<dbReference type="SUPFAM" id="SSF51430">
    <property type="entry name" value="NAD(P)-linked oxidoreductase"/>
    <property type="match status" value="1"/>
</dbReference>
<dbReference type="PANTHER" id="PTHR43638:SF3">
    <property type="entry name" value="ALDEHYDE REDUCTASE"/>
    <property type="match status" value="1"/>
</dbReference>
<evidence type="ECO:0000259" key="1">
    <source>
        <dbReference type="Pfam" id="PF00248"/>
    </source>
</evidence>
<keyword evidence="3" id="KW-1185">Reference proteome</keyword>
<dbReference type="InterPro" id="IPR020471">
    <property type="entry name" value="AKR"/>
</dbReference>
<evidence type="ECO:0000313" key="2">
    <source>
        <dbReference type="EMBL" id="MDK6028296.1"/>
    </source>
</evidence>
<dbReference type="EMBL" id="JASNVW010000001">
    <property type="protein sequence ID" value="MDK6028296.1"/>
    <property type="molecule type" value="Genomic_DNA"/>
</dbReference>
<feature type="domain" description="NADP-dependent oxidoreductase" evidence="1">
    <location>
        <begin position="214"/>
        <end position="271"/>
    </location>
</feature>
<reference evidence="2 3" key="1">
    <citation type="submission" date="2023-05" db="EMBL/GenBank/DDBJ databases">
        <title>A new hyperthermophilic archaea 'Ignisphaera cupida' sp. nov. and description of the family 'Ignisphaeraceae' fam. nov.</title>
        <authorList>
            <person name="Podosokorskaya O.A."/>
            <person name="Elcheninov A.G."/>
            <person name="Klukina A."/>
            <person name="Merkel A.Y."/>
        </authorList>
    </citation>
    <scope>NUCLEOTIDE SEQUENCE [LARGE SCALE GENOMIC DNA]</scope>
    <source>
        <strain evidence="2 3">4213-co</strain>
    </source>
</reference>
<dbReference type="Pfam" id="PF00248">
    <property type="entry name" value="Aldo_ket_red"/>
    <property type="match status" value="2"/>
</dbReference>
<dbReference type="PANTHER" id="PTHR43638">
    <property type="entry name" value="OXIDOREDUCTASE, ALDO/KETO REDUCTASE FAMILY PROTEIN"/>
    <property type="match status" value="1"/>
</dbReference>
<dbReference type="RefSeq" id="WP_285273263.1">
    <property type="nucleotide sequence ID" value="NZ_JASNVW010000001.1"/>
</dbReference>
<organism evidence="2 3">
    <name type="scientific">Ignisphaera cupida</name>
    <dbReference type="NCBI Taxonomy" id="3050454"/>
    <lineage>
        <taxon>Archaea</taxon>
        <taxon>Thermoproteota</taxon>
        <taxon>Thermoprotei</taxon>
        <taxon>Desulfurococcales</taxon>
        <taxon>Desulfurococcaceae</taxon>
        <taxon>Ignisphaera</taxon>
    </lineage>
</organism>